<sequence length="51" mass="5645">MRTGLIYRSKGVDNLPQLDNVLDEEEIELADVEEIDECDGTSDAETGSDED</sequence>
<organism evidence="2 3">
    <name type="scientific">Anisodus tanguticus</name>
    <dbReference type="NCBI Taxonomy" id="243964"/>
    <lineage>
        <taxon>Eukaryota</taxon>
        <taxon>Viridiplantae</taxon>
        <taxon>Streptophyta</taxon>
        <taxon>Embryophyta</taxon>
        <taxon>Tracheophyta</taxon>
        <taxon>Spermatophyta</taxon>
        <taxon>Magnoliopsida</taxon>
        <taxon>eudicotyledons</taxon>
        <taxon>Gunneridae</taxon>
        <taxon>Pentapetalae</taxon>
        <taxon>asterids</taxon>
        <taxon>lamiids</taxon>
        <taxon>Solanales</taxon>
        <taxon>Solanaceae</taxon>
        <taxon>Solanoideae</taxon>
        <taxon>Hyoscyameae</taxon>
        <taxon>Anisodus</taxon>
    </lineage>
</organism>
<accession>A0AAE1VQ20</accession>
<evidence type="ECO:0000313" key="3">
    <source>
        <dbReference type="Proteomes" id="UP001291623"/>
    </source>
</evidence>
<protein>
    <submittedName>
        <fullName evidence="2">Uncharacterized protein</fullName>
    </submittedName>
</protein>
<reference evidence="2" key="1">
    <citation type="submission" date="2023-12" db="EMBL/GenBank/DDBJ databases">
        <title>Genome assembly of Anisodus tanguticus.</title>
        <authorList>
            <person name="Wang Y.-J."/>
        </authorList>
    </citation>
    <scope>NUCLEOTIDE SEQUENCE</scope>
    <source>
        <strain evidence="2">KB-2021</strain>
        <tissue evidence="2">Leaf</tissue>
    </source>
</reference>
<gene>
    <name evidence="2" type="ORF">RND71_000470</name>
</gene>
<keyword evidence="3" id="KW-1185">Reference proteome</keyword>
<comment type="caution">
    <text evidence="2">The sequence shown here is derived from an EMBL/GenBank/DDBJ whole genome shotgun (WGS) entry which is preliminary data.</text>
</comment>
<name>A0AAE1VQ20_9SOLA</name>
<feature type="region of interest" description="Disordered" evidence="1">
    <location>
        <begin position="31"/>
        <end position="51"/>
    </location>
</feature>
<dbReference type="Proteomes" id="UP001291623">
    <property type="component" value="Unassembled WGS sequence"/>
</dbReference>
<evidence type="ECO:0000256" key="1">
    <source>
        <dbReference type="SAM" id="MobiDB-lite"/>
    </source>
</evidence>
<dbReference type="AlphaFoldDB" id="A0AAE1VQ20"/>
<evidence type="ECO:0000313" key="2">
    <source>
        <dbReference type="EMBL" id="KAK4378608.1"/>
    </source>
</evidence>
<dbReference type="EMBL" id="JAVYJV010000001">
    <property type="protein sequence ID" value="KAK4378608.1"/>
    <property type="molecule type" value="Genomic_DNA"/>
</dbReference>
<proteinExistence type="predicted"/>